<evidence type="ECO:0000313" key="3">
    <source>
        <dbReference type="EMBL" id="QKX59499.1"/>
    </source>
</evidence>
<feature type="compositionally biased region" description="Basic and acidic residues" evidence="1">
    <location>
        <begin position="57"/>
        <end position="68"/>
    </location>
</feature>
<name>A0A7H8QZF6_TALRU</name>
<dbReference type="AlphaFoldDB" id="A0A7H8QZF6"/>
<evidence type="ECO:0000256" key="1">
    <source>
        <dbReference type="SAM" id="MobiDB-lite"/>
    </source>
</evidence>
<feature type="compositionally biased region" description="Basic and acidic residues" evidence="1">
    <location>
        <begin position="145"/>
        <end position="155"/>
    </location>
</feature>
<dbReference type="Proteomes" id="UP000509510">
    <property type="component" value="Chromosome III"/>
</dbReference>
<feature type="region of interest" description="Disordered" evidence="1">
    <location>
        <begin position="53"/>
        <end position="155"/>
    </location>
</feature>
<keyword evidence="2" id="KW-0812">Transmembrane</keyword>
<sequence>MESIFHFYRRDCEEEGNCEKPTSHLLTDAVPAAVTGVVLVVAGIVIFIIARRKRKLSAADDAKERESLEIDLYEPSHTQYQGPAYGDPFSNSHSLSRDPDYNEFSLAPPTPRRDQSPAKSFQTESIDEPHSSTSPPPAYSNHGSSAREVHPDSKV</sequence>
<feature type="transmembrane region" description="Helical" evidence="2">
    <location>
        <begin position="29"/>
        <end position="50"/>
    </location>
</feature>
<dbReference type="RefSeq" id="XP_035345677.1">
    <property type="nucleotide sequence ID" value="XM_035489784.1"/>
</dbReference>
<dbReference type="KEGG" id="trg:TRUGW13939_06633"/>
<dbReference type="OrthoDB" id="3912021at2759"/>
<keyword evidence="2" id="KW-1133">Transmembrane helix</keyword>
<gene>
    <name evidence="3" type="ORF">TRUGW13939_06633</name>
</gene>
<dbReference type="EMBL" id="CP055900">
    <property type="protein sequence ID" value="QKX59499.1"/>
    <property type="molecule type" value="Genomic_DNA"/>
</dbReference>
<keyword evidence="2" id="KW-0472">Membrane</keyword>
<keyword evidence="4" id="KW-1185">Reference proteome</keyword>
<evidence type="ECO:0000256" key="2">
    <source>
        <dbReference type="SAM" id="Phobius"/>
    </source>
</evidence>
<evidence type="ECO:0000313" key="4">
    <source>
        <dbReference type="Proteomes" id="UP000509510"/>
    </source>
</evidence>
<organism evidence="3 4">
    <name type="scientific">Talaromyces rugulosus</name>
    <name type="common">Penicillium rugulosum</name>
    <dbReference type="NCBI Taxonomy" id="121627"/>
    <lineage>
        <taxon>Eukaryota</taxon>
        <taxon>Fungi</taxon>
        <taxon>Dikarya</taxon>
        <taxon>Ascomycota</taxon>
        <taxon>Pezizomycotina</taxon>
        <taxon>Eurotiomycetes</taxon>
        <taxon>Eurotiomycetidae</taxon>
        <taxon>Eurotiales</taxon>
        <taxon>Trichocomaceae</taxon>
        <taxon>Talaromyces</taxon>
        <taxon>Talaromyces sect. Islandici</taxon>
    </lineage>
</organism>
<proteinExistence type="predicted"/>
<dbReference type="GeneID" id="55994128"/>
<protein>
    <submittedName>
        <fullName evidence="3">Uncharacterized protein</fullName>
    </submittedName>
</protein>
<accession>A0A7H8QZF6</accession>
<reference evidence="4" key="1">
    <citation type="submission" date="2020-06" db="EMBL/GenBank/DDBJ databases">
        <title>A chromosome-scale genome assembly of Talaromyces rugulosus W13939.</title>
        <authorList>
            <person name="Wang B."/>
            <person name="Guo L."/>
            <person name="Ye K."/>
            <person name="Wang L."/>
        </authorList>
    </citation>
    <scope>NUCLEOTIDE SEQUENCE [LARGE SCALE GENOMIC DNA]</scope>
    <source>
        <strain evidence="4">W13939</strain>
    </source>
</reference>